<dbReference type="InterPro" id="IPR014729">
    <property type="entry name" value="Rossmann-like_a/b/a_fold"/>
</dbReference>
<evidence type="ECO:0000313" key="9">
    <source>
        <dbReference type="EMBL" id="VAW17996.1"/>
    </source>
</evidence>
<evidence type="ECO:0000256" key="7">
    <source>
        <dbReference type="ARBA" id="ARBA00022840"/>
    </source>
</evidence>
<dbReference type="HAMAP" id="MF_00158">
    <property type="entry name" value="PanC"/>
    <property type="match status" value="1"/>
</dbReference>
<dbReference type="GO" id="GO:0004592">
    <property type="term" value="F:pantoate-beta-alanine ligase activity"/>
    <property type="evidence" value="ECO:0007669"/>
    <property type="project" value="UniProtKB-EC"/>
</dbReference>
<dbReference type="NCBIfam" id="TIGR00018">
    <property type="entry name" value="panC"/>
    <property type="match status" value="1"/>
</dbReference>
<evidence type="ECO:0000256" key="5">
    <source>
        <dbReference type="ARBA" id="ARBA00022655"/>
    </source>
</evidence>
<dbReference type="Pfam" id="PF02569">
    <property type="entry name" value="Pantoate_ligase"/>
    <property type="match status" value="1"/>
</dbReference>
<dbReference type="GO" id="GO:0005829">
    <property type="term" value="C:cytosol"/>
    <property type="evidence" value="ECO:0007669"/>
    <property type="project" value="TreeGrafter"/>
</dbReference>
<evidence type="ECO:0000256" key="2">
    <source>
        <dbReference type="ARBA" id="ARBA00009256"/>
    </source>
</evidence>
<comment type="catalytic activity">
    <reaction evidence="8">
        <text>(R)-pantoate + beta-alanine + ATP = (R)-pantothenate + AMP + diphosphate + H(+)</text>
        <dbReference type="Rhea" id="RHEA:10912"/>
        <dbReference type="ChEBI" id="CHEBI:15378"/>
        <dbReference type="ChEBI" id="CHEBI:15980"/>
        <dbReference type="ChEBI" id="CHEBI:29032"/>
        <dbReference type="ChEBI" id="CHEBI:30616"/>
        <dbReference type="ChEBI" id="CHEBI:33019"/>
        <dbReference type="ChEBI" id="CHEBI:57966"/>
        <dbReference type="ChEBI" id="CHEBI:456215"/>
        <dbReference type="EC" id="6.3.2.1"/>
    </reaction>
</comment>
<reference evidence="9" key="1">
    <citation type="submission" date="2018-06" db="EMBL/GenBank/DDBJ databases">
        <authorList>
            <person name="Zhirakovskaya E."/>
        </authorList>
    </citation>
    <scope>NUCLEOTIDE SEQUENCE</scope>
</reference>
<dbReference type="InterPro" id="IPR003721">
    <property type="entry name" value="Pantoate_ligase"/>
</dbReference>
<dbReference type="PANTHER" id="PTHR21299:SF1">
    <property type="entry name" value="PANTOATE--BETA-ALANINE LIGASE"/>
    <property type="match status" value="1"/>
</dbReference>
<dbReference type="PANTHER" id="PTHR21299">
    <property type="entry name" value="CYTIDYLATE KINASE/PANTOATE-BETA-ALANINE LIGASE"/>
    <property type="match status" value="1"/>
</dbReference>
<dbReference type="GO" id="GO:0005524">
    <property type="term" value="F:ATP binding"/>
    <property type="evidence" value="ECO:0007669"/>
    <property type="project" value="UniProtKB-KW"/>
</dbReference>
<dbReference type="UniPathway" id="UPA00028">
    <property type="reaction ID" value="UER00005"/>
</dbReference>
<accession>A0A3B0UEH8</accession>
<keyword evidence="5" id="KW-0566">Pantothenate biosynthesis</keyword>
<organism evidence="9">
    <name type="scientific">hydrothermal vent metagenome</name>
    <dbReference type="NCBI Taxonomy" id="652676"/>
    <lineage>
        <taxon>unclassified sequences</taxon>
        <taxon>metagenomes</taxon>
        <taxon>ecological metagenomes</taxon>
    </lineage>
</organism>
<keyword evidence="4 9" id="KW-0436">Ligase</keyword>
<evidence type="ECO:0000256" key="6">
    <source>
        <dbReference type="ARBA" id="ARBA00022741"/>
    </source>
</evidence>
<gene>
    <name evidence="9" type="ORF">MNBD_BACTEROID03-2016</name>
</gene>
<comment type="pathway">
    <text evidence="1">Cofactor biosynthesis; (R)-pantothenate biosynthesis; (R)-pantothenate from (R)-pantoate and beta-alanine: step 1/1.</text>
</comment>
<name>A0A3B0UEH8_9ZZZZ</name>
<protein>
    <recommendedName>
        <fullName evidence="3">pantoate--beta-alanine ligase (AMP-forming)</fullName>
        <ecNumber evidence="3">6.3.2.1</ecNumber>
    </recommendedName>
</protein>
<keyword evidence="6" id="KW-0547">Nucleotide-binding</keyword>
<proteinExistence type="inferred from homology"/>
<keyword evidence="7" id="KW-0067">ATP-binding</keyword>
<dbReference type="Gene3D" id="3.40.50.620">
    <property type="entry name" value="HUPs"/>
    <property type="match status" value="1"/>
</dbReference>
<evidence type="ECO:0000256" key="3">
    <source>
        <dbReference type="ARBA" id="ARBA00012219"/>
    </source>
</evidence>
<dbReference type="SUPFAM" id="SSF52374">
    <property type="entry name" value="Nucleotidylyl transferase"/>
    <property type="match status" value="1"/>
</dbReference>
<dbReference type="EMBL" id="UOEL01000147">
    <property type="protein sequence ID" value="VAW17996.1"/>
    <property type="molecule type" value="Genomic_DNA"/>
</dbReference>
<dbReference type="InterPro" id="IPR042176">
    <property type="entry name" value="Pantoate_ligase_C"/>
</dbReference>
<evidence type="ECO:0000256" key="4">
    <source>
        <dbReference type="ARBA" id="ARBA00022598"/>
    </source>
</evidence>
<dbReference type="Gene3D" id="3.30.1300.10">
    <property type="entry name" value="Pantoate-beta-alanine ligase, C-terminal domain"/>
    <property type="match status" value="1"/>
</dbReference>
<evidence type="ECO:0000256" key="1">
    <source>
        <dbReference type="ARBA" id="ARBA00004990"/>
    </source>
</evidence>
<evidence type="ECO:0000256" key="8">
    <source>
        <dbReference type="ARBA" id="ARBA00048258"/>
    </source>
</evidence>
<dbReference type="GO" id="GO:0015940">
    <property type="term" value="P:pantothenate biosynthetic process"/>
    <property type="evidence" value="ECO:0007669"/>
    <property type="project" value="UniProtKB-UniPathway"/>
</dbReference>
<sequence>MQISRNYSKFADLNIKCAVLIRTKKELKSLLSSLDKSKGLGLVPTMGALHKGHASLITKAISENEMVVVSIFINPTQFNNLEDLKKYPRTLKEDIVLLHEISNDIIVFAPTALEIYAENVQSNSYDFNGLDRVMEGEFRDDHFNGVGTVVEALLTLVNPDKAYFGEKDFQQLQIIKKLVEIQQIPVKIVGCPIVRETSGLAMSSRNERLSKALRLEAAFIYKTLKAAKKEFGTKSAKYVMGWVRGQFQGHPELKLEYFEITDASTLKPIQEKQQNTKYRAFVAVYANNIRLIDNIALN</sequence>
<dbReference type="EC" id="6.3.2.1" evidence="3"/>
<dbReference type="AlphaFoldDB" id="A0A3B0UEH8"/>
<comment type="similarity">
    <text evidence="2">Belongs to the pantothenate synthetase family.</text>
</comment>